<feature type="domain" description="Gingipain" evidence="3">
    <location>
        <begin position="539"/>
        <end position="909"/>
    </location>
</feature>
<dbReference type="Gene3D" id="2.60.40.4070">
    <property type="match status" value="1"/>
</dbReference>
<evidence type="ECO:0000259" key="3">
    <source>
        <dbReference type="Pfam" id="PF01364"/>
    </source>
</evidence>
<dbReference type="InterPro" id="IPR029030">
    <property type="entry name" value="Caspase-like_dom_sf"/>
</dbReference>
<dbReference type="Proteomes" id="UP000319175">
    <property type="component" value="Unassembled WGS sequence"/>
</dbReference>
<reference evidence="4 5" key="2">
    <citation type="submission" date="2019-06" db="EMBL/GenBank/DDBJ databases">
        <authorList>
            <person name="Seo Y."/>
        </authorList>
    </citation>
    <scope>NUCLEOTIDE SEQUENCE [LARGE SCALE GENOMIC DNA]</scope>
    <source>
        <strain evidence="4 5">MaA-Y11</strain>
    </source>
</reference>
<evidence type="ECO:0000256" key="1">
    <source>
        <dbReference type="ARBA" id="ARBA00022729"/>
    </source>
</evidence>
<name>A0A501QCX8_9FLAO</name>
<dbReference type="InterPro" id="IPR001769">
    <property type="entry name" value="Gingipain"/>
</dbReference>
<dbReference type="NCBIfam" id="NF033707">
    <property type="entry name" value="T9SS_sortase"/>
    <property type="match status" value="1"/>
</dbReference>
<proteinExistence type="predicted"/>
<dbReference type="Pfam" id="PF01364">
    <property type="entry name" value="Peptidase_C25"/>
    <property type="match status" value="1"/>
</dbReference>
<feature type="chain" id="PRO_5021223283" evidence="2">
    <location>
        <begin position="19"/>
        <end position="1280"/>
    </location>
</feature>
<keyword evidence="1 2" id="KW-0732">Signal</keyword>
<keyword evidence="5" id="KW-1185">Reference proteome</keyword>
<organism evidence="4 5">
    <name type="scientific">Flavobacterium microcysteis</name>
    <dbReference type="NCBI Taxonomy" id="2596891"/>
    <lineage>
        <taxon>Bacteria</taxon>
        <taxon>Pseudomonadati</taxon>
        <taxon>Bacteroidota</taxon>
        <taxon>Flavobacteriia</taxon>
        <taxon>Flavobacteriales</taxon>
        <taxon>Flavobacteriaceae</taxon>
        <taxon>Flavobacterium</taxon>
    </lineage>
</organism>
<dbReference type="RefSeq" id="WP_140000623.1">
    <property type="nucleotide sequence ID" value="NZ_VFJE01000053.1"/>
</dbReference>
<reference evidence="4 5" key="1">
    <citation type="submission" date="2019-06" db="EMBL/GenBank/DDBJ databases">
        <title>Flavobacterium sp. MaA-Y11 from geoumgang.</title>
        <authorList>
            <person name="Jeong S."/>
        </authorList>
    </citation>
    <scope>NUCLEOTIDE SEQUENCE [LARGE SCALE GENOMIC DNA]</scope>
    <source>
        <strain evidence="4 5">MaA-Y11</strain>
    </source>
</reference>
<dbReference type="EMBL" id="VFJE01000053">
    <property type="protein sequence ID" value="TPD70017.1"/>
    <property type="molecule type" value="Genomic_DNA"/>
</dbReference>
<feature type="signal peptide" evidence="2">
    <location>
        <begin position="1"/>
        <end position="18"/>
    </location>
</feature>
<gene>
    <name evidence="4" type="primary">porU</name>
    <name evidence="4" type="ORF">FJA49_08945</name>
</gene>
<dbReference type="OrthoDB" id="9809780at2"/>
<dbReference type="InterPro" id="IPR029031">
    <property type="entry name" value="Gingipain_N_sf"/>
</dbReference>
<dbReference type="SUPFAM" id="SSF52129">
    <property type="entry name" value="Caspase-like"/>
    <property type="match status" value="1"/>
</dbReference>
<evidence type="ECO:0000256" key="2">
    <source>
        <dbReference type="SAM" id="SignalP"/>
    </source>
</evidence>
<comment type="caution">
    <text evidence="4">The sequence shown here is derived from an EMBL/GenBank/DDBJ whole genome shotgun (WGS) entry which is preliminary data.</text>
</comment>
<dbReference type="Gene3D" id="3.40.50.1460">
    <property type="match status" value="1"/>
</dbReference>
<evidence type="ECO:0000313" key="4">
    <source>
        <dbReference type="EMBL" id="TPD70017.1"/>
    </source>
</evidence>
<dbReference type="GO" id="GO:0006508">
    <property type="term" value="P:proteolysis"/>
    <property type="evidence" value="ECO:0007669"/>
    <property type="project" value="InterPro"/>
</dbReference>
<evidence type="ECO:0000313" key="5">
    <source>
        <dbReference type="Proteomes" id="UP000319175"/>
    </source>
</evidence>
<accession>A0A501QCX8</accession>
<dbReference type="CDD" id="cd02258">
    <property type="entry name" value="Peptidase_C25_N"/>
    <property type="match status" value="1"/>
</dbReference>
<dbReference type="GO" id="GO:0008234">
    <property type="term" value="F:cysteine-type peptidase activity"/>
    <property type="evidence" value="ECO:0007669"/>
    <property type="project" value="InterPro"/>
</dbReference>
<dbReference type="AlphaFoldDB" id="A0A501QCX8"/>
<dbReference type="Gene3D" id="3.40.50.10390">
    <property type="entry name" value="Gingipain r, domain 1"/>
    <property type="match status" value="1"/>
</dbReference>
<protein>
    <submittedName>
        <fullName evidence="4">Type IX secretion system sortase PorU</fullName>
    </submittedName>
</protein>
<sequence length="1280" mass="142912">MKKITLLLLLISSYVSFAQQRDNISIEWIDNSGIYSEQIQIKAPIFKSSGFYFNYEKKAVFFNLKIPVSGFADENSLQITNIVYETISREQLGDLRISSIPSSIEASLKNMSNPASQKAVLYLSPIIKSGNTFQRVKSFTYSFSTTARRSGNTIQNSSLVYNSVLSSGEWYRFYVVKSGVYKISRSFLQSLGMNVGAANARNIKIYGNGGRMLPLLNGAYYPEDLIENAITLVGESDGSFDSQDYILFYAEGMDNWNKESETHNNLYADRAYYYVTAQGGPGKRIGNMPAIADNPTLNMTTFDDYQYHELDKTNIGRLGRKWFGERFNIDNEQTFDFKFPNIATGTQIKIRVNAAASAFTPTTMNVSANSQDINPLTFAATTSDGDVASERSTAGNFPAAESVAIKLNYNNGGVPSADAYLDYIILEAKRNLQGYGKQFRFRYNDADLNTGVIQYQLSSASRITQVWDITDIYNVQKVENNGADAFSFKAYMGEDRNYIAVDAADYYSPLKDSRTRVVNQNLKGTILKNAQGAFQDLDYLIVTPAFLSSQAERLANFHRTYSQLNVKVVNLETIYEEFSSGKQDIGAIRNFVKYIYNNASIPSKRLKYLNLFGDASFDYKNRISNNTNIVPVFQALTSFSLAGSIMSDDYFTMLDNDEGLMIDTSAQDMELAVGRMLVSDIKQAEEMVTKVIEYHAIESYGKWRNNFVLISDDVDVAWENSIQTGIDALGDQIAAQKPFVNVEKIHTDSYVQEASAGGFRYPKARKDFVDAINQGALVFNYFGHGGEDGLAKERIFEKADAQSLNNRYKYPLFVTVTCEFTRFDNPYRPTAGEYTYWNPKGGAIAMVTTTRQIDVVTGQAINQAFSSELYGYGTTNHVPISEALRVAKNNYTNGSALMVSYVGDPAIRLAIPKPTIVLTKINDQPVAASTFVFNALSPVKLTGEVRNVDGNTILSNYNGSLSVNLFDKNVQRSTFGNDGVTDGNGNLIIMNFTLLGETIFRGNASVANGQFEFNFVVPRDISIPVGNGRISFYAKRNQGLEDQTGYNTDIKVGGINPNATADNIGPRVRLYMNDETFISGGITNESPIFLAFLEDENGINTASGIGHDIVAILDGDENNPYILNDYYETELDNHTKGKVRFPFRNLAVGLHTITFKAWDVYNNPVTSEIQFIVVGDETVTLKNVLNYPNPFVSYTQFWFTHNRPYEPLEVQVQIITITGKIVKTINQMVTTEGFLSREISWDGKDDFGDKIGKGVYVYKLTVKSTLTNKKTEKYEKLVIL</sequence>